<dbReference type="PANTHER" id="PTHR43673">
    <property type="entry name" value="NAD(P)H NITROREDUCTASE YDGI-RELATED"/>
    <property type="match status" value="1"/>
</dbReference>
<feature type="domain" description="Nitroreductase" evidence="3">
    <location>
        <begin position="14"/>
        <end position="186"/>
    </location>
</feature>
<keyword evidence="2" id="KW-0560">Oxidoreductase</keyword>
<dbReference type="CDD" id="cd02137">
    <property type="entry name" value="MhqN-like"/>
    <property type="match status" value="1"/>
</dbReference>
<dbReference type="RefSeq" id="WP_209848333.1">
    <property type="nucleotide sequence ID" value="NZ_CBCRVE010000017.1"/>
</dbReference>
<dbReference type="SUPFAM" id="SSF55469">
    <property type="entry name" value="FMN-dependent nitroreductase-like"/>
    <property type="match status" value="1"/>
</dbReference>
<dbReference type="InterPro" id="IPR029479">
    <property type="entry name" value="Nitroreductase"/>
</dbReference>
<reference evidence="4 5" key="1">
    <citation type="submission" date="2021-03" db="EMBL/GenBank/DDBJ databases">
        <title>Genomic Encyclopedia of Type Strains, Phase IV (KMG-IV): sequencing the most valuable type-strain genomes for metagenomic binning, comparative biology and taxonomic classification.</title>
        <authorList>
            <person name="Goeker M."/>
        </authorList>
    </citation>
    <scope>NUCLEOTIDE SEQUENCE [LARGE SCALE GENOMIC DNA]</scope>
    <source>
        <strain evidence="4 5">DSM 23491</strain>
    </source>
</reference>
<gene>
    <name evidence="4" type="ORF">J2Z20_001784</name>
</gene>
<evidence type="ECO:0000313" key="5">
    <source>
        <dbReference type="Proteomes" id="UP001519273"/>
    </source>
</evidence>
<evidence type="ECO:0000259" key="3">
    <source>
        <dbReference type="Pfam" id="PF00881"/>
    </source>
</evidence>
<proteinExistence type="inferred from homology"/>
<evidence type="ECO:0000256" key="2">
    <source>
        <dbReference type="ARBA" id="ARBA00023002"/>
    </source>
</evidence>
<keyword evidence="5" id="KW-1185">Reference proteome</keyword>
<dbReference type="InterPro" id="IPR000415">
    <property type="entry name" value="Nitroreductase-like"/>
</dbReference>
<evidence type="ECO:0000313" key="4">
    <source>
        <dbReference type="EMBL" id="MBP1936902.1"/>
    </source>
</evidence>
<protein>
    <submittedName>
        <fullName evidence="4">Nitroreductase</fullName>
    </submittedName>
</protein>
<dbReference type="Pfam" id="PF00881">
    <property type="entry name" value="Nitroreductase"/>
    <property type="match status" value="1"/>
</dbReference>
<dbReference type="PANTHER" id="PTHR43673:SF3">
    <property type="entry name" value="NAD(P)H NITROREDUCTASE YODC-RELATED"/>
    <property type="match status" value="1"/>
</dbReference>
<comment type="caution">
    <text evidence="4">The sequence shown here is derived from an EMBL/GenBank/DDBJ whole genome shotgun (WGS) entry which is preliminary data.</text>
</comment>
<dbReference type="Gene3D" id="3.40.109.10">
    <property type="entry name" value="NADH Oxidase"/>
    <property type="match status" value="1"/>
</dbReference>
<organism evidence="4 5">
    <name type="scientific">Paenibacillus sediminis</name>
    <dbReference type="NCBI Taxonomy" id="664909"/>
    <lineage>
        <taxon>Bacteria</taxon>
        <taxon>Bacillati</taxon>
        <taxon>Bacillota</taxon>
        <taxon>Bacilli</taxon>
        <taxon>Bacillales</taxon>
        <taxon>Paenibacillaceae</taxon>
        <taxon>Paenibacillus</taxon>
    </lineage>
</organism>
<sequence length="208" mass="22839">MATNLKPETIKVMEERHSVRAYESFQMPEEDLNAILTAAGTAPSSWNLQHWKFMVIQDPALKQELLPIANNQQQVVDSSVTIAVLGDLEANLNAPLIYDAAVKAGAMTQEVRDIMISQIEGAYQNAQIARDEAIRNASLAAMQLMLAAKSLGYDSVPMGGFNAQKFIEQFNVPARYIPVLLISIGKAKKPAHESGRFPLSQIVVKGKF</sequence>
<dbReference type="EMBL" id="JAGGKP010000003">
    <property type="protein sequence ID" value="MBP1936902.1"/>
    <property type="molecule type" value="Genomic_DNA"/>
</dbReference>
<comment type="similarity">
    <text evidence="1">Belongs to the nitroreductase family.</text>
</comment>
<accession>A0ABS4H2Y5</accession>
<evidence type="ECO:0000256" key="1">
    <source>
        <dbReference type="ARBA" id="ARBA00007118"/>
    </source>
</evidence>
<name>A0ABS4H2Y5_9BACL</name>
<dbReference type="Proteomes" id="UP001519273">
    <property type="component" value="Unassembled WGS sequence"/>
</dbReference>